<name>A0A9W8UKX2_AKAMU</name>
<dbReference type="GO" id="GO:0061503">
    <property type="term" value="F:tRNA threonylcarbamoyladenosine dehydratase"/>
    <property type="evidence" value="ECO:0007669"/>
    <property type="project" value="TreeGrafter"/>
</dbReference>
<keyword evidence="1" id="KW-0812">Transmembrane</keyword>
<dbReference type="GO" id="GO:0061504">
    <property type="term" value="P:cyclic threonylcarbamoyladenosine biosynthetic process"/>
    <property type="evidence" value="ECO:0007669"/>
    <property type="project" value="TreeGrafter"/>
</dbReference>
<feature type="transmembrane region" description="Helical" evidence="1">
    <location>
        <begin position="16"/>
        <end position="37"/>
    </location>
</feature>
<keyword evidence="1" id="KW-0472">Membrane</keyword>
<dbReference type="Proteomes" id="UP001144673">
    <property type="component" value="Chromosome 4"/>
</dbReference>
<comment type="caution">
    <text evidence="3">The sequence shown here is derived from an EMBL/GenBank/DDBJ whole genome shotgun (WGS) entry which is preliminary data.</text>
</comment>
<dbReference type="AlphaFoldDB" id="A0A9W8UKX2"/>
<dbReference type="Pfam" id="PF00899">
    <property type="entry name" value="ThiF"/>
    <property type="match status" value="1"/>
</dbReference>
<dbReference type="Gene3D" id="3.40.50.720">
    <property type="entry name" value="NAD(P)-binding Rossmann-like Domain"/>
    <property type="match status" value="1"/>
</dbReference>
<keyword evidence="4" id="KW-1185">Reference proteome</keyword>
<sequence>MSGYISNLISTPRGQLITTAVFSGAAVATLIFGYQALEREERLSALKNSIPSINDGKHHTSKLNSFGASNENTEDKEDARNLALAQRAQAGDFDEELILEQLARNQVFLTPEGLDKLRKSFVVVVGCGGVGSHCTASLARSGVSRLRLIDFDQVTLSSLNRHSVATLADVEPREGSGEGKAELLPLDQAEFEKGSVGDLGVMPNFRVRILPVLGTMPAIFGMTAANHVILSITGYPVDYAPAKGRDKMYDGIVNYVQSTEEKLARLFAPDLIGLRSPITAGDVAFLTEELYRARSVVTGIPTRLTLIRWRRPQGINVSVIGEGTSEEQKCSTIRLRDLVCMTKDEAVRHEKQIFKVGVPLEDLYDAETIARVERKMAQAAEYEKHRW</sequence>
<feature type="domain" description="THIF-type NAD/FAD binding fold" evidence="2">
    <location>
        <begin position="108"/>
        <end position="171"/>
    </location>
</feature>
<evidence type="ECO:0000256" key="1">
    <source>
        <dbReference type="SAM" id="Phobius"/>
    </source>
</evidence>
<keyword evidence="1" id="KW-1133">Transmembrane helix</keyword>
<dbReference type="RefSeq" id="XP_056052214.1">
    <property type="nucleotide sequence ID" value="XM_056200357.1"/>
</dbReference>
<evidence type="ECO:0000313" key="3">
    <source>
        <dbReference type="EMBL" id="KAJ4150500.1"/>
    </source>
</evidence>
<proteinExistence type="predicted"/>
<dbReference type="GO" id="GO:0008641">
    <property type="term" value="F:ubiquitin-like modifier activating enzyme activity"/>
    <property type="evidence" value="ECO:0007669"/>
    <property type="project" value="InterPro"/>
</dbReference>
<reference evidence="3" key="1">
    <citation type="journal article" date="2023" name="Access Microbiol">
        <title>De-novo genome assembly for Akanthomyces muscarius, a biocontrol agent of insect agricultural pests.</title>
        <authorList>
            <person name="Erdos Z."/>
            <person name="Studholme D.J."/>
            <person name="Raymond B."/>
            <person name="Sharma M."/>
        </authorList>
    </citation>
    <scope>NUCLEOTIDE SEQUENCE</scope>
    <source>
        <strain evidence="3">Ve6</strain>
    </source>
</reference>
<dbReference type="PANTHER" id="PTHR43267">
    <property type="entry name" value="TRNA THREONYLCARBAMOYLADENOSINE DEHYDRATASE"/>
    <property type="match status" value="1"/>
</dbReference>
<accession>A0A9W8UKX2</accession>
<protein>
    <recommendedName>
        <fullName evidence="2">THIF-type NAD/FAD binding fold domain-containing protein</fullName>
    </recommendedName>
</protein>
<dbReference type="InterPro" id="IPR000594">
    <property type="entry name" value="ThiF_NAD_FAD-bd"/>
</dbReference>
<evidence type="ECO:0000259" key="2">
    <source>
        <dbReference type="Pfam" id="PF00899"/>
    </source>
</evidence>
<evidence type="ECO:0000313" key="4">
    <source>
        <dbReference type="Proteomes" id="UP001144673"/>
    </source>
</evidence>
<dbReference type="SUPFAM" id="SSF69572">
    <property type="entry name" value="Activating enzymes of the ubiquitin-like proteins"/>
    <property type="match status" value="1"/>
</dbReference>
<dbReference type="GO" id="GO:0005741">
    <property type="term" value="C:mitochondrial outer membrane"/>
    <property type="evidence" value="ECO:0007669"/>
    <property type="project" value="TreeGrafter"/>
</dbReference>
<organism evidence="3 4">
    <name type="scientific">Akanthomyces muscarius</name>
    <name type="common">Entomopathogenic fungus</name>
    <name type="synonym">Lecanicillium muscarium</name>
    <dbReference type="NCBI Taxonomy" id="2231603"/>
    <lineage>
        <taxon>Eukaryota</taxon>
        <taxon>Fungi</taxon>
        <taxon>Dikarya</taxon>
        <taxon>Ascomycota</taxon>
        <taxon>Pezizomycotina</taxon>
        <taxon>Sordariomycetes</taxon>
        <taxon>Hypocreomycetidae</taxon>
        <taxon>Hypocreales</taxon>
        <taxon>Cordycipitaceae</taxon>
        <taxon>Akanthomyces</taxon>
    </lineage>
</organism>
<dbReference type="InterPro" id="IPR045886">
    <property type="entry name" value="ThiF/MoeB/HesA"/>
</dbReference>
<gene>
    <name evidence="3" type="ORF">LMH87_011248</name>
</gene>
<dbReference type="PANTHER" id="PTHR43267:SF2">
    <property type="entry name" value="TRNA THREONYLCARBAMOYLADENOSINE DEHYDRATASE 1-RELATED"/>
    <property type="match status" value="1"/>
</dbReference>
<dbReference type="GeneID" id="80898407"/>
<dbReference type="KEGG" id="amus:LMH87_011248"/>
<dbReference type="EMBL" id="JAJHUN010000009">
    <property type="protein sequence ID" value="KAJ4150500.1"/>
    <property type="molecule type" value="Genomic_DNA"/>
</dbReference>
<dbReference type="InterPro" id="IPR035985">
    <property type="entry name" value="Ubiquitin-activating_enz"/>
</dbReference>